<dbReference type="InterPro" id="IPR009571">
    <property type="entry name" value="SUR7/Rim9-like_fungi"/>
</dbReference>
<keyword evidence="2" id="KW-1133">Transmembrane helix</keyword>
<organism evidence="4">
    <name type="scientific">Chaetomium thermophilum (strain DSM 1495 / CBS 144.50 / IMI 039719)</name>
    <name type="common">Thermochaetoides thermophila</name>
    <dbReference type="NCBI Taxonomy" id="759272"/>
    <lineage>
        <taxon>Eukaryota</taxon>
        <taxon>Fungi</taxon>
        <taxon>Dikarya</taxon>
        <taxon>Ascomycota</taxon>
        <taxon>Pezizomycotina</taxon>
        <taxon>Sordariomycetes</taxon>
        <taxon>Sordariomycetidae</taxon>
        <taxon>Sordariales</taxon>
        <taxon>Chaetomiaceae</taxon>
        <taxon>Thermochaetoides</taxon>
    </lineage>
</organism>
<feature type="transmembrane region" description="Helical" evidence="2">
    <location>
        <begin position="194"/>
        <end position="215"/>
    </location>
</feature>
<evidence type="ECO:0000256" key="2">
    <source>
        <dbReference type="SAM" id="Phobius"/>
    </source>
</evidence>
<dbReference type="OrthoDB" id="5419460at2759"/>
<dbReference type="GO" id="GO:0006897">
    <property type="term" value="P:endocytosis"/>
    <property type="evidence" value="ECO:0007669"/>
    <property type="project" value="TreeGrafter"/>
</dbReference>
<dbReference type="GO" id="GO:0005886">
    <property type="term" value="C:plasma membrane"/>
    <property type="evidence" value="ECO:0007669"/>
    <property type="project" value="InterPro"/>
</dbReference>
<dbReference type="OMA" id="FMWTAVA"/>
<dbReference type="GO" id="GO:0030866">
    <property type="term" value="P:cortical actin cytoskeleton organization"/>
    <property type="evidence" value="ECO:0007669"/>
    <property type="project" value="TreeGrafter"/>
</dbReference>
<dbReference type="KEGG" id="cthr:CTHT_0015110"/>
<reference evidence="3 4" key="1">
    <citation type="journal article" date="2011" name="Cell">
        <title>Insight into structure and assembly of the nuclear pore complex by utilizing the genome of a eukaryotic thermophile.</title>
        <authorList>
            <person name="Amlacher S."/>
            <person name="Sarges P."/>
            <person name="Flemming D."/>
            <person name="van Noort V."/>
            <person name="Kunze R."/>
            <person name="Devos D.P."/>
            <person name="Arumugam M."/>
            <person name="Bork P."/>
            <person name="Hurt E."/>
        </authorList>
    </citation>
    <scope>NUCLEOTIDE SEQUENCE [LARGE SCALE GENOMIC DNA]</scope>
    <source>
        <strain evidence="4">DSM 1495 / CBS 144.50 / IMI 039719</strain>
    </source>
</reference>
<feature type="region of interest" description="Disordered" evidence="1">
    <location>
        <begin position="218"/>
        <end position="239"/>
    </location>
</feature>
<gene>
    <name evidence="3" type="ORF">CTHT_0015110</name>
</gene>
<dbReference type="RefSeq" id="XP_006692021.1">
    <property type="nucleotide sequence ID" value="XM_006691958.1"/>
</dbReference>
<dbReference type="GO" id="GO:0031505">
    <property type="term" value="P:fungal-type cell wall organization"/>
    <property type="evidence" value="ECO:0007669"/>
    <property type="project" value="TreeGrafter"/>
</dbReference>
<dbReference type="GeneID" id="18255549"/>
<feature type="transmembrane region" description="Helical" evidence="2">
    <location>
        <begin position="121"/>
        <end position="142"/>
    </location>
</feature>
<dbReference type="PANTHER" id="PTHR36414:SF1">
    <property type="entry name" value="PROTEIN SUR7"/>
    <property type="match status" value="1"/>
</dbReference>
<keyword evidence="2" id="KW-0472">Membrane</keyword>
<feature type="transmembrane region" description="Helical" evidence="2">
    <location>
        <begin position="149"/>
        <end position="174"/>
    </location>
</feature>
<keyword evidence="2" id="KW-0812">Transmembrane</keyword>
<sequence length="239" mass="26751">MAGRFNPAPLALLLLSGSLVMLFFVILSGESRHTPLRQTYFLRAETAGMSPDARPITQWTFFRVCGLNNQNCSPARPARALGDAWGRLREGDVDGAFEDLIGKHGGGSTSDYYWYMWRFAWVFYLIALFFEVVAWFTGWLGFIGRLGNAVAGLVSTIALVFLTVAVSLMTATFVKLRNAFHDENREAALGRYAFGFSWGSFTALFIATILFCMGMRKSKDGSPRSRFFNRPGRVKNEYA</sequence>
<dbReference type="GO" id="GO:0045121">
    <property type="term" value="C:membrane raft"/>
    <property type="evidence" value="ECO:0007669"/>
    <property type="project" value="TreeGrafter"/>
</dbReference>
<evidence type="ECO:0000313" key="4">
    <source>
        <dbReference type="Proteomes" id="UP000008066"/>
    </source>
</evidence>
<dbReference type="Pfam" id="PF06687">
    <property type="entry name" value="SUR7"/>
    <property type="match status" value="1"/>
</dbReference>
<dbReference type="PANTHER" id="PTHR36414">
    <property type="entry name" value="PROTEIN SUR7"/>
    <property type="match status" value="1"/>
</dbReference>
<dbReference type="Gene3D" id="1.20.140.150">
    <property type="match status" value="1"/>
</dbReference>
<dbReference type="GO" id="GO:0005938">
    <property type="term" value="C:cell cortex"/>
    <property type="evidence" value="ECO:0007669"/>
    <property type="project" value="TreeGrafter"/>
</dbReference>
<dbReference type="GO" id="GO:0032185">
    <property type="term" value="P:septin cytoskeleton organization"/>
    <property type="evidence" value="ECO:0007669"/>
    <property type="project" value="TreeGrafter"/>
</dbReference>
<evidence type="ECO:0000256" key="1">
    <source>
        <dbReference type="SAM" id="MobiDB-lite"/>
    </source>
</evidence>
<dbReference type="EMBL" id="GL988039">
    <property type="protein sequence ID" value="EGS23029.1"/>
    <property type="molecule type" value="Genomic_DNA"/>
</dbReference>
<dbReference type="AlphaFoldDB" id="G0S1W9"/>
<dbReference type="HOGENOM" id="CLU_059603_2_0_1"/>
<dbReference type="eggNOG" id="ENOG502RKFF">
    <property type="taxonomic scope" value="Eukaryota"/>
</dbReference>
<evidence type="ECO:0000313" key="3">
    <source>
        <dbReference type="EMBL" id="EGS23029.1"/>
    </source>
</evidence>
<accession>G0S1W9</accession>
<keyword evidence="4" id="KW-1185">Reference proteome</keyword>
<protein>
    <submittedName>
        <fullName evidence="3">Uncharacterized protein</fullName>
    </submittedName>
</protein>
<proteinExistence type="predicted"/>
<name>G0S1W9_CHATD</name>
<dbReference type="Proteomes" id="UP000008066">
    <property type="component" value="Unassembled WGS sequence"/>
</dbReference>